<evidence type="ECO:0000313" key="1">
    <source>
        <dbReference type="EMBL" id="KAJ8919411.1"/>
    </source>
</evidence>
<proteinExistence type="predicted"/>
<comment type="caution">
    <text evidence="1">The sequence shown here is derived from an EMBL/GenBank/DDBJ whole genome shotgun (WGS) entry which is preliminary data.</text>
</comment>
<keyword evidence="2" id="KW-1185">Reference proteome</keyword>
<evidence type="ECO:0000313" key="2">
    <source>
        <dbReference type="Proteomes" id="UP001159042"/>
    </source>
</evidence>
<reference evidence="1 2" key="1">
    <citation type="journal article" date="2023" name="Insect Mol. Biol.">
        <title>Genome sequencing provides insights into the evolution of gene families encoding plant cell wall-degrading enzymes in longhorned beetles.</title>
        <authorList>
            <person name="Shin N.R."/>
            <person name="Okamura Y."/>
            <person name="Kirsch R."/>
            <person name="Pauchet Y."/>
        </authorList>
    </citation>
    <scope>NUCLEOTIDE SEQUENCE [LARGE SCALE GENOMIC DNA]</scope>
    <source>
        <strain evidence="1">EAD_L_NR</strain>
    </source>
</reference>
<dbReference type="AlphaFoldDB" id="A0AAV8VYE8"/>
<dbReference type="EMBL" id="JANEYG010000018">
    <property type="protein sequence ID" value="KAJ8919411.1"/>
    <property type="molecule type" value="Genomic_DNA"/>
</dbReference>
<accession>A0AAV8VYE8</accession>
<sequence>MKKIVSEFPKTMSNGENQQGPEVYSIMLHAKRYIHIVQTGRHISTGIKKYKSDLKNNNFEKLI</sequence>
<gene>
    <name evidence="1" type="ORF">NQ315_016504</name>
</gene>
<organism evidence="1 2">
    <name type="scientific">Exocentrus adspersus</name>
    <dbReference type="NCBI Taxonomy" id="1586481"/>
    <lineage>
        <taxon>Eukaryota</taxon>
        <taxon>Metazoa</taxon>
        <taxon>Ecdysozoa</taxon>
        <taxon>Arthropoda</taxon>
        <taxon>Hexapoda</taxon>
        <taxon>Insecta</taxon>
        <taxon>Pterygota</taxon>
        <taxon>Neoptera</taxon>
        <taxon>Endopterygota</taxon>
        <taxon>Coleoptera</taxon>
        <taxon>Polyphaga</taxon>
        <taxon>Cucujiformia</taxon>
        <taxon>Chrysomeloidea</taxon>
        <taxon>Cerambycidae</taxon>
        <taxon>Lamiinae</taxon>
        <taxon>Acanthocinini</taxon>
        <taxon>Exocentrus</taxon>
    </lineage>
</organism>
<protein>
    <submittedName>
        <fullName evidence="1">Uncharacterized protein</fullName>
    </submittedName>
</protein>
<dbReference type="Proteomes" id="UP001159042">
    <property type="component" value="Unassembled WGS sequence"/>
</dbReference>
<name>A0AAV8VYE8_9CUCU</name>